<dbReference type="AlphaFoldDB" id="A0A6V7RFG5"/>
<keyword evidence="3 5" id="KW-0472">Membrane</keyword>
<evidence type="ECO:0000313" key="9">
    <source>
        <dbReference type="Proteomes" id="UP000521032"/>
    </source>
</evidence>
<keyword evidence="2 5" id="KW-0132">Cell division</keyword>
<dbReference type="EMBL" id="CAJEWE010000010">
    <property type="protein sequence ID" value="CAD2075915.1"/>
    <property type="molecule type" value="Genomic_DNA"/>
</dbReference>
<dbReference type="PANTHER" id="PTHR32432">
    <property type="entry name" value="CELL DIVISION PROTEIN FTSA-RELATED"/>
    <property type="match status" value="1"/>
</dbReference>
<dbReference type="InterPro" id="IPR020823">
    <property type="entry name" value="Cell_div_FtsA"/>
</dbReference>
<protein>
    <recommendedName>
        <fullName evidence="5">Cell division protein FtsA</fullName>
    </recommendedName>
</protein>
<dbReference type="SMART" id="SM00842">
    <property type="entry name" value="FtsA"/>
    <property type="match status" value="1"/>
</dbReference>
<evidence type="ECO:0000256" key="3">
    <source>
        <dbReference type="ARBA" id="ARBA00023136"/>
    </source>
</evidence>
<evidence type="ECO:0000313" key="8">
    <source>
        <dbReference type="EMBL" id="CAD2075915.1"/>
    </source>
</evidence>
<organism evidence="8 9">
    <name type="scientific">Phocicoccus schoeneichii</name>
    <dbReference type="NCBI Taxonomy" id="1812261"/>
    <lineage>
        <taxon>Bacteria</taxon>
        <taxon>Bacillati</taxon>
        <taxon>Bacillota</taxon>
        <taxon>Bacilli</taxon>
        <taxon>Bacillales</taxon>
        <taxon>Salinicoccaceae</taxon>
        <taxon>Phocicoccus</taxon>
    </lineage>
</organism>
<comment type="subcellular location">
    <subcellularLocation>
        <location evidence="5">Cell membrane</location>
        <topology evidence="5">Peripheral membrane protein</topology>
        <orientation evidence="5">Cytoplasmic side</orientation>
    </subcellularLocation>
    <text evidence="5">Localizes to the Z ring in an FtsZ-dependent manner. Targeted to the membrane through a conserved C-terminal amphipathic helix.</text>
</comment>
<dbReference type="InterPro" id="IPR043129">
    <property type="entry name" value="ATPase_NBD"/>
</dbReference>
<dbReference type="RefSeq" id="WP_186086928.1">
    <property type="nucleotide sequence ID" value="NZ_BMDB01000001.1"/>
</dbReference>
<accession>A0A6V7RFG5</accession>
<reference evidence="8 9" key="1">
    <citation type="submission" date="2020-07" db="EMBL/GenBank/DDBJ databases">
        <authorList>
            <person name="Criscuolo A."/>
        </authorList>
    </citation>
    <scope>NUCLEOTIDE SEQUENCE [LARGE SCALE GENOMIC DNA]</scope>
    <source>
        <strain evidence="9">CIP 111030</strain>
    </source>
</reference>
<comment type="function">
    <text evidence="5">Cell division protein that is involved in the assembly of the Z ring. May serve as a membrane anchor for the Z ring.</text>
</comment>
<keyword evidence="9" id="KW-1185">Reference proteome</keyword>
<dbReference type="InterPro" id="IPR003494">
    <property type="entry name" value="SHS2_FtsA"/>
</dbReference>
<dbReference type="HAMAP" id="MF_02033">
    <property type="entry name" value="FtsA"/>
    <property type="match status" value="1"/>
</dbReference>
<dbReference type="Proteomes" id="UP000521032">
    <property type="component" value="Unassembled WGS sequence"/>
</dbReference>
<dbReference type="NCBIfam" id="TIGR01174">
    <property type="entry name" value="ftsA"/>
    <property type="match status" value="1"/>
</dbReference>
<dbReference type="Pfam" id="PF02491">
    <property type="entry name" value="SHS2_FTSA"/>
    <property type="match status" value="1"/>
</dbReference>
<dbReference type="Gene3D" id="3.30.420.40">
    <property type="match status" value="2"/>
</dbReference>
<feature type="domain" description="SHS2" evidence="7">
    <location>
        <begin position="6"/>
        <end position="194"/>
    </location>
</feature>
<comment type="similarity">
    <text evidence="5">Belongs to the FtsA/MreB family.</text>
</comment>
<dbReference type="PANTHER" id="PTHR32432:SF4">
    <property type="entry name" value="CELL DIVISION PROTEIN FTSA"/>
    <property type="match status" value="1"/>
</dbReference>
<feature type="compositionally biased region" description="Acidic residues" evidence="6">
    <location>
        <begin position="448"/>
        <end position="463"/>
    </location>
</feature>
<keyword evidence="1 5" id="KW-1003">Cell membrane</keyword>
<evidence type="ECO:0000256" key="4">
    <source>
        <dbReference type="ARBA" id="ARBA00023306"/>
    </source>
</evidence>
<gene>
    <name evidence="5 8" type="primary">ftsA</name>
    <name evidence="8" type="ORF">JEOSCH030_00935</name>
</gene>
<evidence type="ECO:0000256" key="6">
    <source>
        <dbReference type="SAM" id="MobiDB-lite"/>
    </source>
</evidence>
<dbReference type="GO" id="GO:0009898">
    <property type="term" value="C:cytoplasmic side of plasma membrane"/>
    <property type="evidence" value="ECO:0007669"/>
    <property type="project" value="UniProtKB-UniRule"/>
</dbReference>
<comment type="subunit">
    <text evidence="5">Self-interacts. Interacts with FtsZ.</text>
</comment>
<feature type="region of interest" description="Disordered" evidence="6">
    <location>
        <begin position="421"/>
        <end position="473"/>
    </location>
</feature>
<dbReference type="Pfam" id="PF14450">
    <property type="entry name" value="FtsA"/>
    <property type="match status" value="1"/>
</dbReference>
<dbReference type="GO" id="GO:0032153">
    <property type="term" value="C:cell division site"/>
    <property type="evidence" value="ECO:0007669"/>
    <property type="project" value="UniProtKB-UniRule"/>
</dbReference>
<dbReference type="InterPro" id="IPR050696">
    <property type="entry name" value="FtsA/MreB"/>
</dbReference>
<keyword evidence="4 5" id="KW-0131">Cell cycle</keyword>
<sequence length="488" mass="54726">MKEQYYVALDIGSSSVKVVVGEKFHDGVNIIGTGQTFTDGVSKGMIRDFDLAKSGIIDTVKKAELLSNIEIDEVFLKVPITNSDIVFETETLRFTGRETEIDGELIEELLENIRLKEISSEKEIVTVFPVSFLVDELHEVEDPKGILARESLTVRAGVISVDRTLFINMGNCAEEAGLDIIDVTSDGFNYAHILSDTEKELGAVVIDIGADLTQYAYYERGTLRYLNVIDVGGNDISHAVAEEFNTDYHFANRAKEQYGHAFYEKASDTEKVTLPQNSKDGDIEVSAKTLADVIEVVTEDIFMEIFEDLAENGITKVNGGFVITGGTANLRGIKDLVQDIVSEKVRIHIPSQMGARKPEFTSAIATIESGILFDELLDYVTIDNHANVYEDIDEDEEIVETTDGSFFSSLFKERKEKNANIKTNDDEEKEEISYEEPYNNEEARYVEEDVEIEPDESDEDVNYVDEAPKEKKSDKTSFMKKVFKNLFE</sequence>
<proteinExistence type="inferred from homology"/>
<evidence type="ECO:0000256" key="2">
    <source>
        <dbReference type="ARBA" id="ARBA00022618"/>
    </source>
</evidence>
<name>A0A6V7RFG5_9BACL</name>
<comment type="caution">
    <text evidence="8">The sequence shown here is derived from an EMBL/GenBank/DDBJ whole genome shotgun (WGS) entry which is preliminary data.</text>
</comment>
<feature type="compositionally biased region" description="Acidic residues" evidence="6">
    <location>
        <begin position="425"/>
        <end position="434"/>
    </location>
</feature>
<evidence type="ECO:0000256" key="5">
    <source>
        <dbReference type="HAMAP-Rule" id="MF_02033"/>
    </source>
</evidence>
<evidence type="ECO:0000259" key="7">
    <source>
        <dbReference type="SMART" id="SM00842"/>
    </source>
</evidence>
<evidence type="ECO:0000256" key="1">
    <source>
        <dbReference type="ARBA" id="ARBA00022475"/>
    </source>
</evidence>
<dbReference type="GO" id="GO:0043093">
    <property type="term" value="P:FtsZ-dependent cytokinesis"/>
    <property type="evidence" value="ECO:0007669"/>
    <property type="project" value="UniProtKB-UniRule"/>
</dbReference>
<dbReference type="SUPFAM" id="SSF53067">
    <property type="entry name" value="Actin-like ATPase domain"/>
    <property type="match status" value="2"/>
</dbReference>